<proteinExistence type="inferred from homology"/>
<dbReference type="Pfam" id="PF03721">
    <property type="entry name" value="UDPG_MGDP_dh_N"/>
    <property type="match status" value="1"/>
</dbReference>
<dbReference type="SUPFAM" id="SSF52413">
    <property type="entry name" value="UDP-glucose/GDP-mannose dehydrogenase C-terminal domain"/>
    <property type="match status" value="1"/>
</dbReference>
<evidence type="ECO:0000313" key="7">
    <source>
        <dbReference type="Proteomes" id="UP000195217"/>
    </source>
</evidence>
<dbReference type="InterPro" id="IPR014026">
    <property type="entry name" value="UDP-Glc/GDP-Man_DH_dimer"/>
</dbReference>
<feature type="domain" description="UDP-glucose/GDP-mannose dehydrogenase C-terminal" evidence="5">
    <location>
        <begin position="306"/>
        <end position="398"/>
    </location>
</feature>
<dbReference type="GO" id="GO:0000271">
    <property type="term" value="P:polysaccharide biosynthetic process"/>
    <property type="evidence" value="ECO:0007669"/>
    <property type="project" value="InterPro"/>
</dbReference>
<organism evidence="6 7">
    <name type="scientific">Bacillus thuringiensis subsp. darmstadiensis</name>
    <dbReference type="NCBI Taxonomy" id="132264"/>
    <lineage>
        <taxon>Bacteria</taxon>
        <taxon>Bacillati</taxon>
        <taxon>Bacillota</taxon>
        <taxon>Bacilli</taxon>
        <taxon>Bacillales</taxon>
        <taxon>Bacillaceae</taxon>
        <taxon>Bacillus</taxon>
        <taxon>Bacillus cereus group</taxon>
    </lineage>
</organism>
<keyword evidence="3" id="KW-0520">NAD</keyword>
<dbReference type="SUPFAM" id="SSF48179">
    <property type="entry name" value="6-phosphogluconate dehydrogenase C-terminal domain-like"/>
    <property type="match status" value="1"/>
</dbReference>
<comment type="similarity">
    <text evidence="1 4">Belongs to the UDP-glucose/GDP-mannose dehydrogenase family.</text>
</comment>
<dbReference type="GO" id="GO:0016616">
    <property type="term" value="F:oxidoreductase activity, acting on the CH-OH group of donors, NAD or NADP as acceptor"/>
    <property type="evidence" value="ECO:0007669"/>
    <property type="project" value="InterPro"/>
</dbReference>
<evidence type="ECO:0000313" key="6">
    <source>
        <dbReference type="EMBL" id="OTZ28878.1"/>
    </source>
</evidence>
<dbReference type="PANTHER" id="PTHR43491">
    <property type="entry name" value="UDP-N-ACETYL-D-MANNOSAMINE DEHYDROGENASE"/>
    <property type="match status" value="1"/>
</dbReference>
<name>A0A9X6IQL1_BACUD</name>
<dbReference type="SMART" id="SM00984">
    <property type="entry name" value="UDPG_MGDP_dh_C"/>
    <property type="match status" value="1"/>
</dbReference>
<dbReference type="Pfam" id="PF03720">
    <property type="entry name" value="UDPG_MGDP_dh_C"/>
    <property type="match status" value="1"/>
</dbReference>
<reference evidence="6 7" key="1">
    <citation type="submission" date="2016-10" db="EMBL/GenBank/DDBJ databases">
        <title>Comparative genomics of Bacillus thuringiensis reveals a path to pathogens against multiple invertebrate hosts.</title>
        <authorList>
            <person name="Zheng J."/>
            <person name="Gao Q."/>
            <person name="Liu H."/>
            <person name="Peng D."/>
            <person name="Ruan L."/>
            <person name="Sun M."/>
        </authorList>
    </citation>
    <scope>NUCLEOTIDE SEQUENCE [LARGE SCALE GENOMIC DNA]</scope>
    <source>
        <strain evidence="6">BGSC 4M3</strain>
    </source>
</reference>
<dbReference type="PIRSF" id="PIRSF500136">
    <property type="entry name" value="UDP_ManNAc_DH"/>
    <property type="match status" value="1"/>
</dbReference>
<dbReference type="SUPFAM" id="SSF51735">
    <property type="entry name" value="NAD(P)-binding Rossmann-fold domains"/>
    <property type="match status" value="1"/>
</dbReference>
<dbReference type="InterPro" id="IPR028359">
    <property type="entry name" value="UDP_ManNAc/GlcNAc_DH"/>
</dbReference>
<keyword evidence="2" id="KW-0560">Oxidoreductase</keyword>
<gene>
    <name evidence="6" type="ORF">BK761_28480</name>
</gene>
<protein>
    <submittedName>
        <fullName evidence="6">Nucleotide sugar dehydrogenase</fullName>
    </submittedName>
</protein>
<sequence>MKVAVIGLGYVGISLAGYFSEKHHIIGFDVNKEKVEEYKAGIDRTEEIGKRVNQLGIKFTTEIEDIQEADIILVTVPTPTVAGTIDASYVKKASEMIAPYMKQGAIVVYESTVYPFFTREECIPILEKYSGKECGVDFSVGYSPERVNPGDKKNTIKNITKVVAGYDEETTYKLAEFYRSVIEQVYPVDTLEAAEACKVLENSQRDLNIALINQFAMLYPEIDTSAVVKAMNTKWNALGFTSGLVGGHCIAEDPQYLIHKTRSRGNKFTLLEEARYINEEVPRHIVVKTMELLNKSGKALSASKILIKGITFKENCPDVRNSKTVTIVEALKKSGAEVIVVDPIVDNKDLKQYYGFEALKEYDDSVDAIIYAVAHEVFKEDEIDINQNIIDVKGIWQEYNIKNYYAL</sequence>
<comment type="caution">
    <text evidence="6">The sequence shown here is derived from an EMBL/GenBank/DDBJ whole genome shotgun (WGS) entry which is preliminary data.</text>
</comment>
<dbReference type="RefSeq" id="WP_000861569.1">
    <property type="nucleotide sequence ID" value="NZ_NFEA01000049.1"/>
</dbReference>
<dbReference type="PIRSF" id="PIRSF000124">
    <property type="entry name" value="UDPglc_GDPman_dh"/>
    <property type="match status" value="1"/>
</dbReference>
<dbReference type="GO" id="GO:0016628">
    <property type="term" value="F:oxidoreductase activity, acting on the CH-CH group of donors, NAD or NADP as acceptor"/>
    <property type="evidence" value="ECO:0007669"/>
    <property type="project" value="InterPro"/>
</dbReference>
<accession>A0A9X6IQL1</accession>
<dbReference type="EMBL" id="NFEA01000049">
    <property type="protein sequence ID" value="OTZ28878.1"/>
    <property type="molecule type" value="Genomic_DNA"/>
</dbReference>
<dbReference type="AlphaFoldDB" id="A0A9X6IQL1"/>
<evidence type="ECO:0000256" key="2">
    <source>
        <dbReference type="ARBA" id="ARBA00023002"/>
    </source>
</evidence>
<dbReference type="PANTHER" id="PTHR43491:SF2">
    <property type="entry name" value="UDP-N-ACETYL-D-MANNOSAMINE DEHYDROGENASE"/>
    <property type="match status" value="1"/>
</dbReference>
<evidence type="ECO:0000256" key="3">
    <source>
        <dbReference type="ARBA" id="ARBA00023027"/>
    </source>
</evidence>
<dbReference type="InterPro" id="IPR017476">
    <property type="entry name" value="UDP-Glc/GDP-Man"/>
</dbReference>
<evidence type="ECO:0000259" key="5">
    <source>
        <dbReference type="SMART" id="SM00984"/>
    </source>
</evidence>
<dbReference type="GO" id="GO:0051287">
    <property type="term" value="F:NAD binding"/>
    <property type="evidence" value="ECO:0007669"/>
    <property type="project" value="InterPro"/>
</dbReference>
<dbReference type="InterPro" id="IPR036291">
    <property type="entry name" value="NAD(P)-bd_dom_sf"/>
</dbReference>
<dbReference type="InterPro" id="IPR001732">
    <property type="entry name" value="UDP-Glc/GDP-Man_DH_N"/>
</dbReference>
<evidence type="ECO:0000256" key="4">
    <source>
        <dbReference type="PIRNR" id="PIRNR000124"/>
    </source>
</evidence>
<dbReference type="InterPro" id="IPR014027">
    <property type="entry name" value="UDP-Glc/GDP-Man_DH_C"/>
</dbReference>
<dbReference type="InterPro" id="IPR008927">
    <property type="entry name" value="6-PGluconate_DH-like_C_sf"/>
</dbReference>
<dbReference type="Proteomes" id="UP000195217">
    <property type="component" value="Unassembled WGS sequence"/>
</dbReference>
<dbReference type="InterPro" id="IPR036220">
    <property type="entry name" value="UDP-Glc/GDP-Man_DH_C_sf"/>
</dbReference>
<dbReference type="Gene3D" id="3.40.50.720">
    <property type="entry name" value="NAD(P)-binding Rossmann-like Domain"/>
    <property type="match status" value="2"/>
</dbReference>
<dbReference type="NCBIfam" id="TIGR03026">
    <property type="entry name" value="NDP-sugDHase"/>
    <property type="match status" value="1"/>
</dbReference>
<dbReference type="Pfam" id="PF00984">
    <property type="entry name" value="UDPG_MGDP_dh"/>
    <property type="match status" value="1"/>
</dbReference>
<evidence type="ECO:0000256" key="1">
    <source>
        <dbReference type="ARBA" id="ARBA00006601"/>
    </source>
</evidence>